<feature type="repeat" description="ANK" evidence="6">
    <location>
        <begin position="150"/>
        <end position="182"/>
    </location>
</feature>
<dbReference type="InterPro" id="IPR036036">
    <property type="entry name" value="SOCS_box-like_dom_sf"/>
</dbReference>
<evidence type="ECO:0000256" key="5">
    <source>
        <dbReference type="ARBA" id="ARBA00023043"/>
    </source>
</evidence>
<dbReference type="PROSITE" id="PS50088">
    <property type="entry name" value="ANK_REPEAT"/>
    <property type="match status" value="6"/>
</dbReference>
<dbReference type="CDD" id="cd03723">
    <property type="entry name" value="SOCS_ASB4_ASB18"/>
    <property type="match status" value="1"/>
</dbReference>
<dbReference type="Pfam" id="PF12796">
    <property type="entry name" value="Ank_2"/>
    <property type="match status" value="3"/>
</dbReference>
<dbReference type="SUPFAM" id="SSF158235">
    <property type="entry name" value="SOCS box-like"/>
    <property type="match status" value="1"/>
</dbReference>
<keyword evidence="4" id="KW-0833">Ubl conjugation pathway</keyword>
<keyword evidence="3" id="KW-0677">Repeat</keyword>
<dbReference type="InterPro" id="IPR001496">
    <property type="entry name" value="SOCS_box"/>
</dbReference>
<feature type="domain" description="SOCS box" evidence="7">
    <location>
        <begin position="594"/>
        <end position="632"/>
    </location>
</feature>
<evidence type="ECO:0000256" key="4">
    <source>
        <dbReference type="ARBA" id="ARBA00022786"/>
    </source>
</evidence>
<dbReference type="Pfam" id="PF00023">
    <property type="entry name" value="Ank"/>
    <property type="match status" value="1"/>
</dbReference>
<dbReference type="EMBL" id="SCEB01000670">
    <property type="protein sequence ID" value="RXM98481.1"/>
    <property type="molecule type" value="Genomic_DNA"/>
</dbReference>
<dbReference type="InterPro" id="IPR051573">
    <property type="entry name" value="Ankyrin-SOCS_box_domain"/>
</dbReference>
<proteinExistence type="inferred from homology"/>
<dbReference type="SUPFAM" id="SSF48403">
    <property type="entry name" value="Ankyrin repeat"/>
    <property type="match status" value="2"/>
</dbReference>
<evidence type="ECO:0000313" key="9">
    <source>
        <dbReference type="Proteomes" id="UP000289886"/>
    </source>
</evidence>
<feature type="repeat" description="ANK" evidence="6">
    <location>
        <begin position="397"/>
        <end position="429"/>
    </location>
</feature>
<comment type="similarity">
    <text evidence="2">Belongs to the ankyrin SOCS box (ASB) family.</text>
</comment>
<dbReference type="PROSITE" id="PS50225">
    <property type="entry name" value="SOCS"/>
    <property type="match status" value="1"/>
</dbReference>
<dbReference type="PANTHER" id="PTHR24136:SF18">
    <property type="entry name" value="ANKYRIN REPEAT AND SOCS BOX PROTEIN 5"/>
    <property type="match status" value="1"/>
</dbReference>
<dbReference type="Proteomes" id="UP000289886">
    <property type="component" value="Unassembled WGS sequence"/>
</dbReference>
<dbReference type="Gene3D" id="1.25.40.20">
    <property type="entry name" value="Ankyrin repeat-containing domain"/>
    <property type="match status" value="3"/>
</dbReference>
<comment type="pathway">
    <text evidence="1">Protein modification; protein ubiquitination.</text>
</comment>
<comment type="caution">
    <text evidence="8">The sequence shown here is derived from an EMBL/GenBank/DDBJ whole genome shotgun (WGS) entry which is preliminary data.</text>
</comment>
<dbReference type="AlphaFoldDB" id="A0A662YRJ5"/>
<evidence type="ECO:0000259" key="7">
    <source>
        <dbReference type="PROSITE" id="PS50225"/>
    </source>
</evidence>
<dbReference type="Gene3D" id="1.10.750.20">
    <property type="entry name" value="SOCS box"/>
    <property type="match status" value="1"/>
</dbReference>
<dbReference type="GO" id="GO:0045732">
    <property type="term" value="P:positive regulation of protein catabolic process"/>
    <property type="evidence" value="ECO:0007669"/>
    <property type="project" value="TreeGrafter"/>
</dbReference>
<evidence type="ECO:0000256" key="1">
    <source>
        <dbReference type="ARBA" id="ARBA00004906"/>
    </source>
</evidence>
<keyword evidence="9" id="KW-1185">Reference proteome</keyword>
<organism evidence="8 9">
    <name type="scientific">Acipenser ruthenus</name>
    <name type="common">Sterlet sturgeon</name>
    <dbReference type="NCBI Taxonomy" id="7906"/>
    <lineage>
        <taxon>Eukaryota</taxon>
        <taxon>Metazoa</taxon>
        <taxon>Chordata</taxon>
        <taxon>Craniata</taxon>
        <taxon>Vertebrata</taxon>
        <taxon>Euteleostomi</taxon>
        <taxon>Actinopterygii</taxon>
        <taxon>Chondrostei</taxon>
        <taxon>Acipenseriformes</taxon>
        <taxon>Acipenseridae</taxon>
        <taxon>Acipenser</taxon>
    </lineage>
</organism>
<dbReference type="GO" id="GO:0016567">
    <property type="term" value="P:protein ubiquitination"/>
    <property type="evidence" value="ECO:0007669"/>
    <property type="project" value="UniProtKB-UniPathway"/>
</dbReference>
<keyword evidence="5 6" id="KW-0040">ANK repeat</keyword>
<accession>A0A662YRJ5</accession>
<feature type="repeat" description="ANK" evidence="6">
    <location>
        <begin position="291"/>
        <end position="323"/>
    </location>
</feature>
<gene>
    <name evidence="8" type="ORF">EOD39_13076</name>
</gene>
<dbReference type="PROSITE" id="PS50297">
    <property type="entry name" value="ANK_REP_REGION"/>
    <property type="match status" value="4"/>
</dbReference>
<feature type="repeat" description="ANK" evidence="6">
    <location>
        <begin position="183"/>
        <end position="215"/>
    </location>
</feature>
<evidence type="ECO:0000256" key="2">
    <source>
        <dbReference type="ARBA" id="ARBA00005949"/>
    </source>
</evidence>
<feature type="repeat" description="ANK" evidence="6">
    <location>
        <begin position="217"/>
        <end position="249"/>
    </location>
</feature>
<evidence type="ECO:0000313" key="8">
    <source>
        <dbReference type="EMBL" id="RXM98481.1"/>
    </source>
</evidence>
<protein>
    <submittedName>
        <fullName evidence="8">Ankyrin repeat and SOCS box protein 16</fullName>
    </submittedName>
</protein>
<dbReference type="UniPathway" id="UPA00143"/>
<dbReference type="SMART" id="SM00969">
    <property type="entry name" value="SOCS_box"/>
    <property type="match status" value="1"/>
</dbReference>
<dbReference type="GO" id="GO:0035556">
    <property type="term" value="P:intracellular signal transduction"/>
    <property type="evidence" value="ECO:0007669"/>
    <property type="project" value="InterPro"/>
</dbReference>
<dbReference type="InterPro" id="IPR002110">
    <property type="entry name" value="Ankyrin_rpt"/>
</dbReference>
<reference evidence="8 9" key="1">
    <citation type="submission" date="2019-01" db="EMBL/GenBank/DDBJ databases">
        <title>Draft Genome and Complete Hox-Cluster Characterization of the Sterlet Sturgeon (Acipenser ruthenus).</title>
        <authorList>
            <person name="Wei Q."/>
        </authorList>
    </citation>
    <scope>NUCLEOTIDE SEQUENCE [LARGE SCALE GENOMIC DNA]</scope>
    <source>
        <strain evidence="8">WHYD16114868_AA</strain>
        <tissue evidence="8">Blood</tissue>
    </source>
</reference>
<feature type="repeat" description="ANK" evidence="6">
    <location>
        <begin position="471"/>
        <end position="503"/>
    </location>
</feature>
<dbReference type="SMART" id="SM00248">
    <property type="entry name" value="ANK"/>
    <property type="match status" value="12"/>
</dbReference>
<name>A0A662YRJ5_ACIRT</name>
<dbReference type="Pfam" id="PF07525">
    <property type="entry name" value="SOCS_box"/>
    <property type="match status" value="1"/>
</dbReference>
<dbReference type="PANTHER" id="PTHR24136">
    <property type="entry name" value="SOWAH (DROSOPHILA) HOMOLOG"/>
    <property type="match status" value="1"/>
</dbReference>
<evidence type="ECO:0000256" key="6">
    <source>
        <dbReference type="PROSITE-ProRule" id="PRU00023"/>
    </source>
</evidence>
<dbReference type="InterPro" id="IPR036770">
    <property type="entry name" value="Ankyrin_rpt-contain_sf"/>
</dbReference>
<evidence type="ECO:0000256" key="3">
    <source>
        <dbReference type="ARBA" id="ARBA00022737"/>
    </source>
</evidence>
<sequence length="641" mass="70696">MSRRDTFVFTSATLRDLRVQQELLDSETKRRALARWSAGRRRFYPEARKIIIPRPRPGAEPKYCRDAAFHSALFTGDLDKIKCIFNDEATSNMIIETLNDELAWSPEMGLWALTPKLKYTSGLRITSGRGYTACAKLLLHKGADVNASPGGLSALHDACAGGFTDCVQLLLSYGANPNILSKEGSAPMHLCSTPKTFQCAKLLLEFGANVNILTRDSQMSPLHVAAQHGLEEHLNLYLCRGAHVCSRNREGETALNAACASAEKPAEDRQYYRVAQKLLSGGTDVRVGGKKNHTPLHNACANCSYRIVGLLLQHGAAVNQQNCAGYTPMDCVLQGVEGYLDWQPEGIVLSLLNHGASPVNPKFTLKKAFEFGFPFCCRCAKLLLEFGANVNILTRDSQMSPLHVAAQHGLEEHLNLYLCRGAHVCSRNREGETALNAACASAEKPAEDRQYYRVAQKLLSGGTDVRVGGKKNHTPLHNACANCSYRIVGLLLQHGAAVNQQNCAGYTPMDCVLQGVEGYLDWQPEGIVLSLLNHGASPVNPKMLKLCSLSPRTMEVILNSYEHIPQCDSWVESVPPELWQEHHTFYSSVVQMTNQPRSLQHLARCAMRGYLDGHCHSAITQLQIPHSLQEYLLLRIEGVIK</sequence>